<evidence type="ECO:0000313" key="3">
    <source>
        <dbReference type="EMBL" id="KAL1896074.1"/>
    </source>
</evidence>
<reference evidence="3 4" key="1">
    <citation type="journal article" date="2024" name="IMA Fungus">
        <title>IMA Genome - F19 : A genome assembly and annotation guide to empower mycologists, including annotated draft genome sequences of Ceratocystis pirilliformis, Diaporthe australafricana, Fusarium ophioides, Paecilomyces lecythidis, and Sporothrix stenoceras.</title>
        <authorList>
            <person name="Aylward J."/>
            <person name="Wilson A.M."/>
            <person name="Visagie C.M."/>
            <person name="Spraker J."/>
            <person name="Barnes I."/>
            <person name="Buitendag C."/>
            <person name="Ceriani C."/>
            <person name="Del Mar Angel L."/>
            <person name="du Plessis D."/>
            <person name="Fuchs T."/>
            <person name="Gasser K."/>
            <person name="Kramer D."/>
            <person name="Li W."/>
            <person name="Munsamy K."/>
            <person name="Piso A."/>
            <person name="Price J.L."/>
            <person name="Sonnekus B."/>
            <person name="Thomas C."/>
            <person name="van der Nest A."/>
            <person name="van Dijk A."/>
            <person name="van Heerden A."/>
            <person name="van Vuuren N."/>
            <person name="Yilmaz N."/>
            <person name="Duong T.A."/>
            <person name="van der Merwe N.A."/>
            <person name="Wingfield M.J."/>
            <person name="Wingfield B.D."/>
        </authorList>
    </citation>
    <scope>NUCLEOTIDE SEQUENCE [LARGE SCALE GENOMIC DNA]</scope>
    <source>
        <strain evidence="3 4">CMW 5346</strain>
    </source>
</reference>
<evidence type="ECO:0008006" key="5">
    <source>
        <dbReference type="Google" id="ProtNLM"/>
    </source>
</evidence>
<dbReference type="Pfam" id="PF13606">
    <property type="entry name" value="Ank_3"/>
    <property type="match status" value="1"/>
</dbReference>
<organism evidence="3 4">
    <name type="scientific">Sporothrix stenoceras</name>
    <dbReference type="NCBI Taxonomy" id="5173"/>
    <lineage>
        <taxon>Eukaryota</taxon>
        <taxon>Fungi</taxon>
        <taxon>Dikarya</taxon>
        <taxon>Ascomycota</taxon>
        <taxon>Pezizomycotina</taxon>
        <taxon>Sordariomycetes</taxon>
        <taxon>Sordariomycetidae</taxon>
        <taxon>Ophiostomatales</taxon>
        <taxon>Ophiostomataceae</taxon>
        <taxon>Sporothrix</taxon>
    </lineage>
</organism>
<dbReference type="PROSITE" id="PS50297">
    <property type="entry name" value="ANK_REP_REGION"/>
    <property type="match status" value="1"/>
</dbReference>
<dbReference type="EMBL" id="JAWCUI010000024">
    <property type="protein sequence ID" value="KAL1896074.1"/>
    <property type="molecule type" value="Genomic_DNA"/>
</dbReference>
<dbReference type="SUPFAM" id="SSF48403">
    <property type="entry name" value="Ankyrin repeat"/>
    <property type="match status" value="1"/>
</dbReference>
<evidence type="ECO:0000256" key="1">
    <source>
        <dbReference type="PROSITE-ProRule" id="PRU00023"/>
    </source>
</evidence>
<comment type="caution">
    <text evidence="3">The sequence shown here is derived from an EMBL/GenBank/DDBJ whole genome shotgun (WGS) entry which is preliminary data.</text>
</comment>
<evidence type="ECO:0000313" key="4">
    <source>
        <dbReference type="Proteomes" id="UP001583186"/>
    </source>
</evidence>
<keyword evidence="4" id="KW-1185">Reference proteome</keyword>
<protein>
    <recommendedName>
        <fullName evidence="5">Ankyrin repeat protein</fullName>
    </recommendedName>
</protein>
<dbReference type="Proteomes" id="UP001583186">
    <property type="component" value="Unassembled WGS sequence"/>
</dbReference>
<dbReference type="Gene3D" id="1.25.40.20">
    <property type="entry name" value="Ankyrin repeat-containing domain"/>
    <property type="match status" value="1"/>
</dbReference>
<gene>
    <name evidence="3" type="ORF">Sste5346_004813</name>
</gene>
<sequence length="305" mass="32980">MTYESNGRPSTLTTCPPWIAAESKDRIAILRMLLAHGARSEAPDKGFERVGQTPLVDRPGGVGNALIQALTWPQGADVALVRVLVNEAGIDAHEGYFAATACFEGTGTNGLGEDAEADDEGWQDETELEAAQKAREAREADIPGTDFSTDLVAPSIPASFPTINTTYPYVSPQTGKRYHYTPLHLGARFDRLPILCVLLNRGANPSILVLYTGRSVFFSGFTSLLRLYSYTGRLVETNYGGAFNGPLYRNRVREIDVMGFGLSYAGPALLALGARPGARNNAGEIPTDGTSPTTTRRVKGYREFE</sequence>
<name>A0ABR3Z977_9PEZI</name>
<accession>A0ABR3Z977</accession>
<evidence type="ECO:0000256" key="2">
    <source>
        <dbReference type="SAM" id="MobiDB-lite"/>
    </source>
</evidence>
<dbReference type="InterPro" id="IPR036770">
    <property type="entry name" value="Ankyrin_rpt-contain_sf"/>
</dbReference>
<feature type="region of interest" description="Disordered" evidence="2">
    <location>
        <begin position="281"/>
        <end position="305"/>
    </location>
</feature>
<dbReference type="InterPro" id="IPR002110">
    <property type="entry name" value="Ankyrin_rpt"/>
</dbReference>
<keyword evidence="1" id="KW-0040">ANK repeat</keyword>
<dbReference type="PROSITE" id="PS50088">
    <property type="entry name" value="ANK_REPEAT"/>
    <property type="match status" value="1"/>
</dbReference>
<proteinExistence type="predicted"/>
<feature type="repeat" description="ANK" evidence="1">
    <location>
        <begin position="178"/>
        <end position="204"/>
    </location>
</feature>